<dbReference type="SUPFAM" id="SSF47413">
    <property type="entry name" value="lambda repressor-like DNA-binding domains"/>
    <property type="match status" value="1"/>
</dbReference>
<dbReference type="SMART" id="SM00354">
    <property type="entry name" value="HTH_LACI"/>
    <property type="match status" value="1"/>
</dbReference>
<evidence type="ECO:0000313" key="6">
    <source>
        <dbReference type="EMBL" id="MCK6262915.1"/>
    </source>
</evidence>
<dbReference type="Pfam" id="PF00356">
    <property type="entry name" value="LacI"/>
    <property type="match status" value="1"/>
</dbReference>
<gene>
    <name evidence="6" type="ORF">KP803_06440</name>
</gene>
<accession>A0A9X1XL79</accession>
<dbReference type="InterPro" id="IPR046335">
    <property type="entry name" value="LacI/GalR-like_sensor"/>
</dbReference>
<dbReference type="InterPro" id="IPR000843">
    <property type="entry name" value="HTH_LacI"/>
</dbReference>
<keyword evidence="4" id="KW-0804">Transcription</keyword>
<proteinExistence type="predicted"/>
<evidence type="ECO:0000256" key="1">
    <source>
        <dbReference type="ARBA" id="ARBA00022491"/>
    </source>
</evidence>
<keyword evidence="3" id="KW-0238">DNA-binding</keyword>
<protein>
    <submittedName>
        <fullName evidence="6">Substrate-binding domain-containing protein</fullName>
    </submittedName>
</protein>
<dbReference type="Gene3D" id="1.10.260.40">
    <property type="entry name" value="lambda repressor-like DNA-binding domains"/>
    <property type="match status" value="1"/>
</dbReference>
<comment type="caution">
    <text evidence="6">The sequence shown here is derived from an EMBL/GenBank/DDBJ whole genome shotgun (WGS) entry which is preliminary data.</text>
</comment>
<dbReference type="SUPFAM" id="SSF53822">
    <property type="entry name" value="Periplasmic binding protein-like I"/>
    <property type="match status" value="1"/>
</dbReference>
<evidence type="ECO:0000259" key="5">
    <source>
        <dbReference type="PROSITE" id="PS50932"/>
    </source>
</evidence>
<name>A0A9X1XL79_9VIBR</name>
<keyword evidence="1" id="KW-0678">Repressor</keyword>
<dbReference type="Proteomes" id="UP001139559">
    <property type="component" value="Unassembled WGS sequence"/>
</dbReference>
<feature type="domain" description="HTH lacI-type" evidence="5">
    <location>
        <begin position="4"/>
        <end position="63"/>
    </location>
</feature>
<evidence type="ECO:0000256" key="4">
    <source>
        <dbReference type="ARBA" id="ARBA00023163"/>
    </source>
</evidence>
<dbReference type="AlphaFoldDB" id="A0A9X1XL79"/>
<evidence type="ECO:0000313" key="7">
    <source>
        <dbReference type="Proteomes" id="UP001139559"/>
    </source>
</evidence>
<dbReference type="PANTHER" id="PTHR30146:SF148">
    <property type="entry name" value="HTH-TYPE TRANSCRIPTIONAL REPRESSOR PURR-RELATED"/>
    <property type="match status" value="1"/>
</dbReference>
<dbReference type="InterPro" id="IPR028082">
    <property type="entry name" value="Peripla_BP_I"/>
</dbReference>
<dbReference type="GO" id="GO:0003700">
    <property type="term" value="F:DNA-binding transcription factor activity"/>
    <property type="evidence" value="ECO:0007669"/>
    <property type="project" value="TreeGrafter"/>
</dbReference>
<reference evidence="6" key="1">
    <citation type="submission" date="2021-11" db="EMBL/GenBank/DDBJ databases">
        <title>Vibrio ZSDE26 sp. nov. and Vibrio ZSDZ34 sp. nov., isolated from coastal seawater in Qingdao.</title>
        <authorList>
            <person name="Zhang P."/>
        </authorList>
    </citation>
    <scope>NUCLEOTIDE SEQUENCE</scope>
    <source>
        <strain evidence="6">ZSDE26</strain>
    </source>
</reference>
<dbReference type="PANTHER" id="PTHR30146">
    <property type="entry name" value="LACI-RELATED TRANSCRIPTIONAL REPRESSOR"/>
    <property type="match status" value="1"/>
</dbReference>
<keyword evidence="2" id="KW-0805">Transcription regulation</keyword>
<dbReference type="EMBL" id="JAJHVV010000003">
    <property type="protein sequence ID" value="MCK6262915.1"/>
    <property type="molecule type" value="Genomic_DNA"/>
</dbReference>
<evidence type="ECO:0000256" key="2">
    <source>
        <dbReference type="ARBA" id="ARBA00023015"/>
    </source>
</evidence>
<dbReference type="Pfam" id="PF13377">
    <property type="entry name" value="Peripla_BP_3"/>
    <property type="match status" value="1"/>
</dbReference>
<keyword evidence="7" id="KW-1185">Reference proteome</keyword>
<evidence type="ECO:0000256" key="3">
    <source>
        <dbReference type="ARBA" id="ARBA00023125"/>
    </source>
</evidence>
<dbReference type="PROSITE" id="PS50932">
    <property type="entry name" value="HTH_LACI_2"/>
    <property type="match status" value="1"/>
</dbReference>
<organism evidence="6 7">
    <name type="scientific">Vibrio amylolyticus</name>
    <dbReference type="NCBI Taxonomy" id="2847292"/>
    <lineage>
        <taxon>Bacteria</taxon>
        <taxon>Pseudomonadati</taxon>
        <taxon>Pseudomonadota</taxon>
        <taxon>Gammaproteobacteria</taxon>
        <taxon>Vibrionales</taxon>
        <taxon>Vibrionaceae</taxon>
        <taxon>Vibrio</taxon>
    </lineage>
</organism>
<dbReference type="CDD" id="cd01392">
    <property type="entry name" value="HTH_LacI"/>
    <property type="match status" value="1"/>
</dbReference>
<dbReference type="Gene3D" id="3.40.50.2300">
    <property type="match status" value="2"/>
</dbReference>
<dbReference type="InterPro" id="IPR010982">
    <property type="entry name" value="Lambda_DNA-bd_dom_sf"/>
</dbReference>
<dbReference type="GO" id="GO:0000976">
    <property type="term" value="F:transcription cis-regulatory region binding"/>
    <property type="evidence" value="ECO:0007669"/>
    <property type="project" value="TreeGrafter"/>
</dbReference>
<dbReference type="RefSeq" id="WP_248008023.1">
    <property type="nucleotide sequence ID" value="NZ_JAJHVV010000003.1"/>
</dbReference>
<sequence>MGKVTSRMIAAHANVSPSTVSRYLNRSSFIEKEKVQAIENAMSELGYEQKKSLTQAAARTMVIGVLSPSYDSNHVTSIFAGMNRAVSKHVYRINVEVSNYEIDRERRILKDMVAKKVDGMIVIGSFLSEKEISQLLKGVPTLIFGTPALSTNNHGEKRLPQLSMDNELGAYLAVNHLIQKGHRKIVHLRGPKDNSDADARYSGFVRAMESAGLSVDHDLVIWGDFDSEKSSQAIRRLVSNNHEFTAIFTCNDESAFGAMHGLYREGLNVPKDIALIGYDDMPLSSYTVPPLTTVRLPFEKMGELSIAYILDLISGNKPKYKMPTMQLIIREST</sequence>